<accession>A0A9J7HPC4</accession>
<feature type="signal peptide" evidence="1">
    <location>
        <begin position="1"/>
        <end position="27"/>
    </location>
</feature>
<keyword evidence="3" id="KW-1185">Reference proteome</keyword>
<evidence type="ECO:0000256" key="1">
    <source>
        <dbReference type="SAM" id="SignalP"/>
    </source>
</evidence>
<dbReference type="Proteomes" id="UP000001554">
    <property type="component" value="Chromosome 18"/>
</dbReference>
<dbReference type="SMART" id="SM00848">
    <property type="entry name" value="Inhibitor_I29"/>
    <property type="match status" value="1"/>
</dbReference>
<protein>
    <submittedName>
        <fullName evidence="4">Cathepsin K-like</fullName>
    </submittedName>
</protein>
<feature type="domain" description="Cathepsin propeptide inhibitor" evidence="2">
    <location>
        <begin position="43"/>
        <end position="95"/>
    </location>
</feature>
<gene>
    <name evidence="4" type="primary">LOC118406167</name>
</gene>
<dbReference type="Gene3D" id="1.10.287.2250">
    <property type="match status" value="1"/>
</dbReference>
<dbReference type="InterPro" id="IPR038765">
    <property type="entry name" value="Papain-like_cys_pep_sf"/>
</dbReference>
<dbReference type="Pfam" id="PF08246">
    <property type="entry name" value="Inhibitor_I29"/>
    <property type="match status" value="1"/>
</dbReference>
<feature type="chain" id="PRO_5039941863" evidence="1">
    <location>
        <begin position="28"/>
        <end position="101"/>
    </location>
</feature>
<keyword evidence="1" id="KW-0732">Signal</keyword>
<name>A0A9J7HPC4_BRAFL</name>
<sequence length="101" mass="12042">MALSVLTLYRLVVFFGFVSLSVNRITSNDVFETTEITDRDRQWEAWKYWHGKTYPSTEEEVYRRKIWDNNLAAIFKHNAAGKSYKMAMNSFGDQVRWIHRT</sequence>
<dbReference type="KEGG" id="bfo:118406167"/>
<dbReference type="InterPro" id="IPR013201">
    <property type="entry name" value="Prot_inhib_I29"/>
</dbReference>
<dbReference type="SUPFAM" id="SSF54001">
    <property type="entry name" value="Cysteine proteinases"/>
    <property type="match status" value="1"/>
</dbReference>
<evidence type="ECO:0000313" key="3">
    <source>
        <dbReference type="Proteomes" id="UP000001554"/>
    </source>
</evidence>
<dbReference type="GeneID" id="118406167"/>
<dbReference type="RefSeq" id="XP_035661950.1">
    <property type="nucleotide sequence ID" value="XM_035806057.1"/>
</dbReference>
<proteinExistence type="predicted"/>
<dbReference type="AlphaFoldDB" id="A0A9J7HPC4"/>
<organism evidence="3 4">
    <name type="scientific">Branchiostoma floridae</name>
    <name type="common">Florida lancelet</name>
    <name type="synonym">Amphioxus</name>
    <dbReference type="NCBI Taxonomy" id="7739"/>
    <lineage>
        <taxon>Eukaryota</taxon>
        <taxon>Metazoa</taxon>
        <taxon>Chordata</taxon>
        <taxon>Cephalochordata</taxon>
        <taxon>Leptocardii</taxon>
        <taxon>Amphioxiformes</taxon>
        <taxon>Branchiostomatidae</taxon>
        <taxon>Branchiostoma</taxon>
    </lineage>
</organism>
<dbReference type="OMA" id="KMAMNSF"/>
<dbReference type="OrthoDB" id="5855924at2759"/>
<evidence type="ECO:0000259" key="2">
    <source>
        <dbReference type="SMART" id="SM00848"/>
    </source>
</evidence>
<reference evidence="3" key="1">
    <citation type="journal article" date="2020" name="Nat. Ecol. Evol.">
        <title>Deeply conserved synteny resolves early events in vertebrate evolution.</title>
        <authorList>
            <person name="Simakov O."/>
            <person name="Marletaz F."/>
            <person name="Yue J.X."/>
            <person name="O'Connell B."/>
            <person name="Jenkins J."/>
            <person name="Brandt A."/>
            <person name="Calef R."/>
            <person name="Tung C.H."/>
            <person name="Huang T.K."/>
            <person name="Schmutz J."/>
            <person name="Satoh N."/>
            <person name="Yu J.K."/>
            <person name="Putnam N.H."/>
            <person name="Green R.E."/>
            <person name="Rokhsar D.S."/>
        </authorList>
    </citation>
    <scope>NUCLEOTIDE SEQUENCE [LARGE SCALE GENOMIC DNA]</scope>
    <source>
        <strain evidence="3">S238N-H82</strain>
    </source>
</reference>
<reference evidence="4" key="2">
    <citation type="submission" date="2025-08" db="UniProtKB">
        <authorList>
            <consortium name="RefSeq"/>
        </authorList>
    </citation>
    <scope>IDENTIFICATION</scope>
    <source>
        <strain evidence="4">S238N-H82</strain>
        <tissue evidence="4">Testes</tissue>
    </source>
</reference>
<evidence type="ECO:0000313" key="4">
    <source>
        <dbReference type="RefSeq" id="XP_035661950.1"/>
    </source>
</evidence>